<evidence type="ECO:0000313" key="1">
    <source>
        <dbReference type="EMBL" id="VEA41181.1"/>
    </source>
</evidence>
<dbReference type="Gene3D" id="3.50.50.60">
    <property type="entry name" value="FAD/NAD(P)-binding domain"/>
    <property type="match status" value="1"/>
</dbReference>
<dbReference type="AlphaFoldDB" id="A0A3S4G0M8"/>
<dbReference type="Proteomes" id="UP000273655">
    <property type="component" value="Chromosome 1"/>
</dbReference>
<evidence type="ECO:0000313" key="2">
    <source>
        <dbReference type="Proteomes" id="UP000273655"/>
    </source>
</evidence>
<sequence length="54" mass="5511">MTLTEIVAKVDTGAEKRAAEALNKRDAYDVLIVGSGPAGAAARSTRLAKASVPV</sequence>
<dbReference type="EC" id="1.8.1.-" evidence="1"/>
<dbReference type="GO" id="GO:0016491">
    <property type="term" value="F:oxidoreductase activity"/>
    <property type="evidence" value="ECO:0007669"/>
    <property type="project" value="UniProtKB-KW"/>
</dbReference>
<accession>A0A3S4G0M8</accession>
<name>A0A3S4G0M8_SALET</name>
<protein>
    <submittedName>
        <fullName evidence="1">Reductase</fullName>
        <ecNumber evidence="1">1.8.1.-</ecNumber>
    </submittedName>
</protein>
<keyword evidence="1" id="KW-0560">Oxidoreductase</keyword>
<proteinExistence type="predicted"/>
<dbReference type="EMBL" id="LR134148">
    <property type="protein sequence ID" value="VEA41181.1"/>
    <property type="molecule type" value="Genomic_DNA"/>
</dbReference>
<organism evidence="1 2">
    <name type="scientific">Salmonella enterica I</name>
    <dbReference type="NCBI Taxonomy" id="59201"/>
    <lineage>
        <taxon>Bacteria</taxon>
        <taxon>Pseudomonadati</taxon>
        <taxon>Pseudomonadota</taxon>
        <taxon>Gammaproteobacteria</taxon>
        <taxon>Enterobacterales</taxon>
        <taxon>Enterobacteriaceae</taxon>
        <taxon>Salmonella</taxon>
    </lineage>
</organism>
<dbReference type="InterPro" id="IPR036188">
    <property type="entry name" value="FAD/NAD-bd_sf"/>
</dbReference>
<reference evidence="1 2" key="1">
    <citation type="submission" date="2018-12" db="EMBL/GenBank/DDBJ databases">
        <authorList>
            <consortium name="Pathogen Informatics"/>
        </authorList>
    </citation>
    <scope>NUCLEOTIDE SEQUENCE [LARGE SCALE GENOMIC DNA]</scope>
    <source>
        <strain evidence="1 2">NCTC8271</strain>
    </source>
</reference>
<gene>
    <name evidence="1" type="primary">ahpF_4</name>
    <name evidence="1" type="ORF">NCTC8271_04176</name>
</gene>